<dbReference type="CDD" id="cd06261">
    <property type="entry name" value="TM_PBP2"/>
    <property type="match status" value="1"/>
</dbReference>
<dbReference type="PANTHER" id="PTHR30465:SF93">
    <property type="entry name" value="OLIGOPEPTIDE TRANSPORT SYSTEM PERMEASE PROTEIN OPPB"/>
    <property type="match status" value="1"/>
</dbReference>
<dbReference type="InterPro" id="IPR000515">
    <property type="entry name" value="MetI-like"/>
</dbReference>
<evidence type="ECO:0000259" key="8">
    <source>
        <dbReference type="PROSITE" id="PS50928"/>
    </source>
</evidence>
<dbReference type="GO" id="GO:0055085">
    <property type="term" value="P:transmembrane transport"/>
    <property type="evidence" value="ECO:0007669"/>
    <property type="project" value="InterPro"/>
</dbReference>
<dbReference type="RefSeq" id="WP_078498740.1">
    <property type="nucleotide sequence ID" value="NZ_MSZX01000004.1"/>
</dbReference>
<evidence type="ECO:0000256" key="5">
    <source>
        <dbReference type="ARBA" id="ARBA00022989"/>
    </source>
</evidence>
<keyword evidence="2 7" id="KW-0813">Transport</keyword>
<feature type="transmembrane region" description="Helical" evidence="7">
    <location>
        <begin position="130"/>
        <end position="152"/>
    </location>
</feature>
<evidence type="ECO:0000256" key="4">
    <source>
        <dbReference type="ARBA" id="ARBA00022692"/>
    </source>
</evidence>
<comment type="subcellular location">
    <subcellularLocation>
        <location evidence="1 7">Cell membrane</location>
        <topology evidence="1 7">Multi-pass membrane protein</topology>
    </subcellularLocation>
</comment>
<feature type="transmembrane region" description="Helical" evidence="7">
    <location>
        <begin position="9"/>
        <end position="30"/>
    </location>
</feature>
<keyword evidence="5 7" id="KW-1133">Transmembrane helix</keyword>
<gene>
    <name evidence="9" type="ORF">BVG16_11270</name>
</gene>
<feature type="transmembrane region" description="Helical" evidence="7">
    <location>
        <begin position="172"/>
        <end position="191"/>
    </location>
</feature>
<feature type="transmembrane region" description="Helical" evidence="7">
    <location>
        <begin position="96"/>
        <end position="118"/>
    </location>
</feature>
<sequence>MARYLFSKFFYMLVSIFVLATVTFLLMKAIPGDPFMSEKAVPPEVQAKLMAQYGLDKPVMEQYGIYLNNIIHGNFGVSMKMQNQEVSKVVAESFKYSLRLGLVSIVVSVIIGVGLGMIAALKHRKLMDNVAMVLAVIGISVPSFVLASFMQYLLGVKWMVLPVAGLDGPLTYIMPVLAMSALSIAFIARLTRSSMLEVLSADYIKTARAKGLKNISILFKHVIRNGIIPVVTYLGPLTANVLTGSIVIEQIFGISGLGKIFVYVITNRDYPMIMGITLFYGIILMVARFLTDLSYGLIDPRIKLNAGKEG</sequence>
<feature type="transmembrane region" description="Helical" evidence="7">
    <location>
        <begin position="272"/>
        <end position="291"/>
    </location>
</feature>
<dbReference type="OrthoDB" id="24153at2"/>
<evidence type="ECO:0000256" key="6">
    <source>
        <dbReference type="ARBA" id="ARBA00023136"/>
    </source>
</evidence>
<feature type="domain" description="ABC transmembrane type-1" evidence="8">
    <location>
        <begin position="94"/>
        <end position="291"/>
    </location>
</feature>
<dbReference type="InterPro" id="IPR045621">
    <property type="entry name" value="BPD_transp_1_N"/>
</dbReference>
<keyword evidence="3" id="KW-1003">Cell membrane</keyword>
<dbReference type="Pfam" id="PF00528">
    <property type="entry name" value="BPD_transp_1"/>
    <property type="match status" value="1"/>
</dbReference>
<evidence type="ECO:0000256" key="7">
    <source>
        <dbReference type="RuleBase" id="RU363032"/>
    </source>
</evidence>
<dbReference type="Pfam" id="PF19300">
    <property type="entry name" value="BPD_transp_1_N"/>
    <property type="match status" value="1"/>
</dbReference>
<dbReference type="InterPro" id="IPR035906">
    <property type="entry name" value="MetI-like_sf"/>
</dbReference>
<feature type="transmembrane region" description="Helical" evidence="7">
    <location>
        <begin position="241"/>
        <end position="265"/>
    </location>
</feature>
<comment type="similarity">
    <text evidence="7">Belongs to the binding-protein-dependent transport system permease family.</text>
</comment>
<reference evidence="9 10" key="1">
    <citation type="submission" date="2017-01" db="EMBL/GenBank/DDBJ databases">
        <title>Genome analysis of Paenibacillus selenitrireducens ES3-24.</title>
        <authorList>
            <person name="Xu D."/>
            <person name="Yao R."/>
            <person name="Zheng S."/>
        </authorList>
    </citation>
    <scope>NUCLEOTIDE SEQUENCE [LARGE SCALE GENOMIC DNA]</scope>
    <source>
        <strain evidence="9 10">ES3-24</strain>
    </source>
</reference>
<keyword evidence="4 7" id="KW-0812">Transmembrane</keyword>
<dbReference type="SUPFAM" id="SSF161098">
    <property type="entry name" value="MetI-like"/>
    <property type="match status" value="1"/>
</dbReference>
<evidence type="ECO:0000313" key="9">
    <source>
        <dbReference type="EMBL" id="OPA78450.1"/>
    </source>
</evidence>
<evidence type="ECO:0000256" key="2">
    <source>
        <dbReference type="ARBA" id="ARBA00022448"/>
    </source>
</evidence>
<evidence type="ECO:0000313" key="10">
    <source>
        <dbReference type="Proteomes" id="UP000190188"/>
    </source>
</evidence>
<dbReference type="PANTHER" id="PTHR30465">
    <property type="entry name" value="INNER MEMBRANE ABC TRANSPORTER"/>
    <property type="match status" value="1"/>
</dbReference>
<dbReference type="STRING" id="1324314.BVG16_11270"/>
<keyword evidence="10" id="KW-1185">Reference proteome</keyword>
<evidence type="ECO:0000256" key="1">
    <source>
        <dbReference type="ARBA" id="ARBA00004651"/>
    </source>
</evidence>
<organism evidence="9 10">
    <name type="scientific">Paenibacillus selenitireducens</name>
    <dbReference type="NCBI Taxonomy" id="1324314"/>
    <lineage>
        <taxon>Bacteria</taxon>
        <taxon>Bacillati</taxon>
        <taxon>Bacillota</taxon>
        <taxon>Bacilli</taxon>
        <taxon>Bacillales</taxon>
        <taxon>Paenibacillaceae</taxon>
        <taxon>Paenibacillus</taxon>
    </lineage>
</organism>
<dbReference type="AlphaFoldDB" id="A0A1T2XF21"/>
<dbReference type="Gene3D" id="1.10.3720.10">
    <property type="entry name" value="MetI-like"/>
    <property type="match status" value="1"/>
</dbReference>
<protein>
    <submittedName>
        <fullName evidence="9">Peptide ABC transporter permease</fullName>
    </submittedName>
</protein>
<proteinExistence type="inferred from homology"/>
<keyword evidence="6 7" id="KW-0472">Membrane</keyword>
<dbReference type="EMBL" id="MSZX01000004">
    <property type="protein sequence ID" value="OPA78450.1"/>
    <property type="molecule type" value="Genomic_DNA"/>
</dbReference>
<dbReference type="PROSITE" id="PS50928">
    <property type="entry name" value="ABC_TM1"/>
    <property type="match status" value="1"/>
</dbReference>
<comment type="caution">
    <text evidence="9">The sequence shown here is derived from an EMBL/GenBank/DDBJ whole genome shotgun (WGS) entry which is preliminary data.</text>
</comment>
<evidence type="ECO:0000256" key="3">
    <source>
        <dbReference type="ARBA" id="ARBA00022475"/>
    </source>
</evidence>
<name>A0A1T2XF21_9BACL</name>
<accession>A0A1T2XF21</accession>
<dbReference type="Proteomes" id="UP000190188">
    <property type="component" value="Unassembled WGS sequence"/>
</dbReference>
<dbReference type="GO" id="GO:0005886">
    <property type="term" value="C:plasma membrane"/>
    <property type="evidence" value="ECO:0007669"/>
    <property type="project" value="UniProtKB-SubCell"/>
</dbReference>